<dbReference type="GO" id="GO:0016020">
    <property type="term" value="C:membrane"/>
    <property type="evidence" value="ECO:0007669"/>
    <property type="project" value="UniProtKB-SubCell"/>
</dbReference>
<protein>
    <submittedName>
        <fullName evidence="11">Ca2+-transporting ATPase</fullName>
    </submittedName>
</protein>
<dbReference type="PRINTS" id="PR00119">
    <property type="entry name" value="CATATPASE"/>
</dbReference>
<dbReference type="SFLD" id="SFLDF00027">
    <property type="entry name" value="p-type_atpase"/>
    <property type="match status" value="1"/>
</dbReference>
<evidence type="ECO:0000256" key="3">
    <source>
        <dbReference type="ARBA" id="ARBA00022741"/>
    </source>
</evidence>
<dbReference type="InterPro" id="IPR044492">
    <property type="entry name" value="P_typ_ATPase_HD_dom"/>
</dbReference>
<dbReference type="SUPFAM" id="SSF56784">
    <property type="entry name" value="HAD-like"/>
    <property type="match status" value="1"/>
</dbReference>
<dbReference type="Proteomes" id="UP000199532">
    <property type="component" value="Unassembled WGS sequence"/>
</dbReference>
<dbReference type="Gene3D" id="2.70.150.10">
    <property type="entry name" value="Calcium-transporting ATPase, cytoplasmic transduction domain A"/>
    <property type="match status" value="1"/>
</dbReference>
<feature type="transmembrane region" description="Helical" evidence="9">
    <location>
        <begin position="828"/>
        <end position="846"/>
    </location>
</feature>
<dbReference type="Pfam" id="PF00690">
    <property type="entry name" value="Cation_ATPase_N"/>
    <property type="match status" value="1"/>
</dbReference>
<gene>
    <name evidence="11" type="ORF">SAMN04487995_4448</name>
</gene>
<dbReference type="SUPFAM" id="SSF81665">
    <property type="entry name" value="Calcium ATPase, transmembrane domain M"/>
    <property type="match status" value="1"/>
</dbReference>
<dbReference type="InterPro" id="IPR008250">
    <property type="entry name" value="ATPase_P-typ_transduc_dom_A_sf"/>
</dbReference>
<evidence type="ECO:0000256" key="9">
    <source>
        <dbReference type="SAM" id="Phobius"/>
    </source>
</evidence>
<dbReference type="Pfam" id="PF00689">
    <property type="entry name" value="Cation_ATPase_C"/>
    <property type="match status" value="1"/>
</dbReference>
<dbReference type="InterPro" id="IPR006068">
    <property type="entry name" value="ATPase_P-typ_cation-transptr_C"/>
</dbReference>
<feature type="transmembrane region" description="Helical" evidence="9">
    <location>
        <begin position="794"/>
        <end position="816"/>
    </location>
</feature>
<evidence type="ECO:0000256" key="1">
    <source>
        <dbReference type="ARBA" id="ARBA00004141"/>
    </source>
</evidence>
<evidence type="ECO:0000256" key="7">
    <source>
        <dbReference type="ARBA" id="ARBA00023136"/>
    </source>
</evidence>
<dbReference type="SUPFAM" id="SSF81660">
    <property type="entry name" value="Metal cation-transporting ATPase, ATP-binding domain N"/>
    <property type="match status" value="1"/>
</dbReference>
<keyword evidence="2 9" id="KW-0812">Transmembrane</keyword>
<dbReference type="SFLD" id="SFLDS00003">
    <property type="entry name" value="Haloacid_Dehalogenase"/>
    <property type="match status" value="1"/>
</dbReference>
<dbReference type="NCBIfam" id="TIGR01494">
    <property type="entry name" value="ATPase_P-type"/>
    <property type="match status" value="2"/>
</dbReference>
<dbReference type="GO" id="GO:0005524">
    <property type="term" value="F:ATP binding"/>
    <property type="evidence" value="ECO:0007669"/>
    <property type="project" value="UniProtKB-KW"/>
</dbReference>
<keyword evidence="12" id="KW-1185">Reference proteome</keyword>
<dbReference type="InterPro" id="IPR023299">
    <property type="entry name" value="ATPase_P-typ_cyto_dom_N"/>
</dbReference>
<dbReference type="SUPFAM" id="SSF81653">
    <property type="entry name" value="Calcium ATPase, transduction domain A"/>
    <property type="match status" value="1"/>
</dbReference>
<feature type="transmembrane region" description="Helical" evidence="9">
    <location>
        <begin position="82"/>
        <end position="103"/>
    </location>
</feature>
<evidence type="ECO:0000313" key="12">
    <source>
        <dbReference type="Proteomes" id="UP000199532"/>
    </source>
</evidence>
<dbReference type="PANTHER" id="PTHR42861">
    <property type="entry name" value="CALCIUM-TRANSPORTING ATPASE"/>
    <property type="match status" value="1"/>
</dbReference>
<dbReference type="InterPro" id="IPR036412">
    <property type="entry name" value="HAD-like_sf"/>
</dbReference>
<feature type="transmembrane region" description="Helical" evidence="9">
    <location>
        <begin position="866"/>
        <end position="884"/>
    </location>
</feature>
<dbReference type="SMART" id="SM00831">
    <property type="entry name" value="Cation_ATPase_N"/>
    <property type="match status" value="1"/>
</dbReference>
<keyword evidence="3" id="KW-0547">Nucleotide-binding</keyword>
<dbReference type="Gene3D" id="3.40.50.1000">
    <property type="entry name" value="HAD superfamily/HAD-like"/>
    <property type="match status" value="1"/>
</dbReference>
<dbReference type="Pfam" id="PF13246">
    <property type="entry name" value="Cation_ATPase"/>
    <property type="match status" value="1"/>
</dbReference>
<evidence type="ECO:0000256" key="8">
    <source>
        <dbReference type="SAM" id="MobiDB-lite"/>
    </source>
</evidence>
<evidence type="ECO:0000313" key="11">
    <source>
        <dbReference type="EMBL" id="SEJ39475.1"/>
    </source>
</evidence>
<name>A0A1H6YRX0_9BACT</name>
<evidence type="ECO:0000259" key="10">
    <source>
        <dbReference type="SMART" id="SM00831"/>
    </source>
</evidence>
<feature type="transmembrane region" description="Helical" evidence="9">
    <location>
        <begin position="760"/>
        <end position="782"/>
    </location>
</feature>
<dbReference type="InterPro" id="IPR018303">
    <property type="entry name" value="ATPase_P-typ_P_site"/>
</dbReference>
<keyword evidence="6 9" id="KW-1133">Transmembrane helix</keyword>
<accession>A0A1H6YRX0</accession>
<keyword evidence="7 9" id="KW-0472">Membrane</keyword>
<dbReference type="InterPro" id="IPR001757">
    <property type="entry name" value="P_typ_ATPase"/>
</dbReference>
<feature type="transmembrane region" description="Helical" evidence="9">
    <location>
        <begin position="245"/>
        <end position="263"/>
    </location>
</feature>
<evidence type="ECO:0000256" key="2">
    <source>
        <dbReference type="ARBA" id="ARBA00022692"/>
    </source>
</evidence>
<dbReference type="SFLD" id="SFLDG00002">
    <property type="entry name" value="C1.7:_P-type_atpase_like"/>
    <property type="match status" value="1"/>
</dbReference>
<feature type="transmembrane region" description="Helical" evidence="9">
    <location>
        <begin position="686"/>
        <end position="707"/>
    </location>
</feature>
<keyword evidence="4" id="KW-0067">ATP-binding</keyword>
<keyword evidence="5" id="KW-1278">Translocase</keyword>
<reference evidence="11 12" key="1">
    <citation type="submission" date="2016-10" db="EMBL/GenBank/DDBJ databases">
        <authorList>
            <person name="de Groot N.N."/>
        </authorList>
    </citation>
    <scope>NUCLEOTIDE SEQUENCE [LARGE SCALE GENOMIC DNA]</scope>
    <source>
        <strain evidence="11 12">DSM 19938</strain>
    </source>
</reference>
<dbReference type="InterPro" id="IPR023298">
    <property type="entry name" value="ATPase_P-typ_TM_dom_sf"/>
</dbReference>
<dbReference type="PRINTS" id="PR00120">
    <property type="entry name" value="HATPASE"/>
</dbReference>
<dbReference type="AlphaFoldDB" id="A0A1H6YRX0"/>
<dbReference type="GO" id="GO:0016887">
    <property type="term" value="F:ATP hydrolysis activity"/>
    <property type="evidence" value="ECO:0007669"/>
    <property type="project" value="InterPro"/>
</dbReference>
<dbReference type="InterPro" id="IPR059000">
    <property type="entry name" value="ATPase_P-type_domA"/>
</dbReference>
<dbReference type="InterPro" id="IPR023214">
    <property type="entry name" value="HAD_sf"/>
</dbReference>
<dbReference type="Gene3D" id="3.40.1110.10">
    <property type="entry name" value="Calcium-transporting ATPase, cytoplasmic domain N"/>
    <property type="match status" value="1"/>
</dbReference>
<evidence type="ECO:0000256" key="4">
    <source>
        <dbReference type="ARBA" id="ARBA00022840"/>
    </source>
</evidence>
<feature type="transmembrane region" description="Helical" evidence="9">
    <location>
        <begin position="58"/>
        <end position="76"/>
    </location>
</feature>
<dbReference type="OrthoDB" id="1521937at2"/>
<feature type="domain" description="Cation-transporting P-type ATPase N-terminal" evidence="10">
    <location>
        <begin position="4"/>
        <end position="78"/>
    </location>
</feature>
<dbReference type="InterPro" id="IPR004014">
    <property type="entry name" value="ATPase_P-typ_cation-transptr_N"/>
</dbReference>
<evidence type="ECO:0000256" key="6">
    <source>
        <dbReference type="ARBA" id="ARBA00022989"/>
    </source>
</evidence>
<dbReference type="STRING" id="408657.SAMN04487995_4448"/>
<feature type="transmembrane region" description="Helical" evidence="9">
    <location>
        <begin position="275"/>
        <end position="300"/>
    </location>
</feature>
<feature type="transmembrane region" description="Helical" evidence="9">
    <location>
        <begin position="713"/>
        <end position="735"/>
    </location>
</feature>
<dbReference type="RefSeq" id="WP_090338449.1">
    <property type="nucleotide sequence ID" value="NZ_FNXY01000007.1"/>
</dbReference>
<organism evidence="11 12">
    <name type="scientific">Dyadobacter koreensis</name>
    <dbReference type="NCBI Taxonomy" id="408657"/>
    <lineage>
        <taxon>Bacteria</taxon>
        <taxon>Pseudomonadati</taxon>
        <taxon>Bacteroidota</taxon>
        <taxon>Cytophagia</taxon>
        <taxon>Cytophagales</taxon>
        <taxon>Spirosomataceae</taxon>
        <taxon>Dyadobacter</taxon>
    </lineage>
</organism>
<dbReference type="EMBL" id="FNXY01000007">
    <property type="protein sequence ID" value="SEJ39475.1"/>
    <property type="molecule type" value="Genomic_DNA"/>
</dbReference>
<dbReference type="PROSITE" id="PS00154">
    <property type="entry name" value="ATPASE_E1_E2"/>
    <property type="match status" value="1"/>
</dbReference>
<dbReference type="Pfam" id="PF00122">
    <property type="entry name" value="E1-E2_ATPase"/>
    <property type="match status" value="1"/>
</dbReference>
<evidence type="ECO:0000256" key="5">
    <source>
        <dbReference type="ARBA" id="ARBA00022967"/>
    </source>
</evidence>
<dbReference type="Gene3D" id="1.20.1110.10">
    <property type="entry name" value="Calcium-transporting ATPase, transmembrane domain"/>
    <property type="match status" value="1"/>
</dbReference>
<proteinExistence type="predicted"/>
<comment type="subcellular location">
    <subcellularLocation>
        <location evidence="1">Membrane</location>
        <topology evidence="1">Multi-pass membrane protein</topology>
    </subcellularLocation>
</comment>
<sequence length="892" mass="97935">MSEKSHQITSEKPGKLDTTDLKTGLTSQQAAQRLEQFGLNELEQVKPESIWSILLRQVNSVIVWILTAAAIVSFFLGDDLEGFAIIAVILINAVTGFMLEYNARQSMEALRKLDTTPARVLRDGKIKEIPSDHLTIGDILILEAGDLIPADAVIIEVNQLTIDESALTGESIPSQKTTDKSPEDAPLGDRHDRLFKGTAITNGNAKAVVTSIGQATEFGKIATMVSEAKRTATPLEAKLDALGKVLIWVTLGMASLFLIVGIVRGQEIKQLIETAVALAIAAIPEGMSVVATVALAYGMLRLAKKKVIVKRLSAVETLGGTNVIFTDKTGTLTQNKIEVQALRAAGEDLTVHIDLNKEVGSSMLEVTNGDPELIHQPEFKILSKIGALVNNAQLDSKKSDRKELGDPVEVALLLYARAAGLDLHQLHRDHKRQAEQAFSSDTRMMATLDKVGSGYFIGVKGAVEEVSALCNWQNQEDRNKELEISELMAADGLRTLAFAYRQTDEKPDDNFTQEQKLTYAGLIGFLDPPRKEVIKSLIACHKAGIKVIMVTGDHPATSLKIAKQVNLVGSYEQLVLTGKDLESFDFTSAADQKKMMECHVFARVNPAQKLDMIDFYQKQGDIVGMTGDGVNDAPALKKSDIGIAMGLRGTAVAAEAADMVLKDDSFASIVHAIEQGRVIFENIRKFIVFLLSCNMSEIFVVTFATFLNVGSPLLPLQILFINIITDVFPALALGVGKDNENPMKMDPRDPRSPILERVDWLRIVFYALVMTASVLGIYWYAISQLGMIPQQGNTITFYALSLAQLLHVFNMYSGRLHLFNNEITRNKFIWMALILCLMIMAATYYFPFLRQILSLVTLDRESLKLILIAGIAPVLIIQTVRLLFPQSNKGIL</sequence>
<feature type="region of interest" description="Disordered" evidence="8">
    <location>
        <begin position="1"/>
        <end position="21"/>
    </location>
</feature>